<dbReference type="GO" id="GO:0019136">
    <property type="term" value="F:deoxynucleoside kinase activity"/>
    <property type="evidence" value="ECO:0007669"/>
    <property type="project" value="TreeGrafter"/>
</dbReference>
<dbReference type="PANTHER" id="PTHR10513:SF24">
    <property type="entry name" value="THYMIDINE KINASE 2, MITOCHONDRIAL"/>
    <property type="match status" value="1"/>
</dbReference>
<dbReference type="FunFam" id="3.40.50.300:FF:001571">
    <property type="entry name" value="Deoxynucleoside kinase"/>
    <property type="match status" value="1"/>
</dbReference>
<sequence length="275" mass="32593">MEHMPKFGLMQQLSTTYCSKKQYWCSISQSQANLQNINEMKNERLRYQKCYQGNIGSGKTTFLNHFKQFDDHVCLITEPVDKWRNIQGYNLLNLMYSKPEKWAMPFQSYVSLTTLQSHTMQTDKPVKLMERSLYSSKYCFVENMYRSKVMEPAMYHVLQEWFKFIEESIHIRTDLIVYLRTSPDVVYKRIQRRARPEETCIPLNYLEELHDLHENWLIENQGYNSKVIVLNANLDLTHIGTEYKRTEKHIINGAFTPQTPQPVLVSPTKRGSLED</sequence>
<dbReference type="InterPro" id="IPR031314">
    <property type="entry name" value="DNK_dom"/>
</dbReference>
<evidence type="ECO:0000313" key="2">
    <source>
        <dbReference type="EnsemblMetazoa" id="GAUT051074-PA"/>
    </source>
</evidence>
<dbReference type="GO" id="GO:0005739">
    <property type="term" value="C:mitochondrion"/>
    <property type="evidence" value="ECO:0007669"/>
    <property type="project" value="TreeGrafter"/>
</dbReference>
<dbReference type="PANTHER" id="PTHR10513">
    <property type="entry name" value="DEOXYNUCLEOSIDE KINASE"/>
    <property type="match status" value="1"/>
</dbReference>
<feature type="domain" description="Deoxynucleoside kinase" evidence="1">
    <location>
        <begin position="51"/>
        <end position="244"/>
    </location>
</feature>
<evidence type="ECO:0000313" key="3">
    <source>
        <dbReference type="Proteomes" id="UP000078200"/>
    </source>
</evidence>
<dbReference type="AlphaFoldDB" id="A0A1A9VXT8"/>
<evidence type="ECO:0000259" key="1">
    <source>
        <dbReference type="Pfam" id="PF01712"/>
    </source>
</evidence>
<dbReference type="SUPFAM" id="SSF52540">
    <property type="entry name" value="P-loop containing nucleoside triphosphate hydrolases"/>
    <property type="match status" value="1"/>
</dbReference>
<dbReference type="VEuPathDB" id="VectorBase:GAUT051074"/>
<dbReference type="InterPro" id="IPR027417">
    <property type="entry name" value="P-loop_NTPase"/>
</dbReference>
<keyword evidence="3" id="KW-1185">Reference proteome</keyword>
<name>A0A1A9VXT8_GLOAU</name>
<accession>A0A1A9VXT8</accession>
<dbReference type="InterPro" id="IPR050566">
    <property type="entry name" value="Deoxyribonucleoside_kinase"/>
</dbReference>
<proteinExistence type="predicted"/>
<dbReference type="Proteomes" id="UP000078200">
    <property type="component" value="Unassembled WGS sequence"/>
</dbReference>
<reference evidence="2" key="1">
    <citation type="submission" date="2020-05" db="UniProtKB">
        <authorList>
            <consortium name="EnsemblMetazoa"/>
        </authorList>
    </citation>
    <scope>IDENTIFICATION</scope>
    <source>
        <strain evidence="2">TTRI</strain>
    </source>
</reference>
<dbReference type="Pfam" id="PF01712">
    <property type="entry name" value="dNK"/>
    <property type="match status" value="1"/>
</dbReference>
<protein>
    <recommendedName>
        <fullName evidence="1">Deoxynucleoside kinase domain-containing protein</fullName>
    </recommendedName>
</protein>
<dbReference type="STRING" id="7395.A0A1A9VXT8"/>
<dbReference type="Gene3D" id="3.40.50.300">
    <property type="entry name" value="P-loop containing nucleotide triphosphate hydrolases"/>
    <property type="match status" value="1"/>
</dbReference>
<dbReference type="EnsemblMetazoa" id="GAUT051074-RA">
    <property type="protein sequence ID" value="GAUT051074-PA"/>
    <property type="gene ID" value="GAUT051074"/>
</dbReference>
<dbReference type="CDD" id="cd01673">
    <property type="entry name" value="dNK"/>
    <property type="match status" value="1"/>
</dbReference>
<organism evidence="2 3">
    <name type="scientific">Glossina austeni</name>
    <name type="common">Savannah tsetse fly</name>
    <dbReference type="NCBI Taxonomy" id="7395"/>
    <lineage>
        <taxon>Eukaryota</taxon>
        <taxon>Metazoa</taxon>
        <taxon>Ecdysozoa</taxon>
        <taxon>Arthropoda</taxon>
        <taxon>Hexapoda</taxon>
        <taxon>Insecta</taxon>
        <taxon>Pterygota</taxon>
        <taxon>Neoptera</taxon>
        <taxon>Endopterygota</taxon>
        <taxon>Diptera</taxon>
        <taxon>Brachycera</taxon>
        <taxon>Muscomorpha</taxon>
        <taxon>Hippoboscoidea</taxon>
        <taxon>Glossinidae</taxon>
        <taxon>Glossina</taxon>
    </lineage>
</organism>